<name>A0ABS1TDA2_9CLOT</name>
<dbReference type="SUPFAM" id="SSF51556">
    <property type="entry name" value="Metallo-dependent hydrolases"/>
    <property type="match status" value="1"/>
</dbReference>
<sequence length="396" mass="43685">MQHVLLKNCLLIDMSSGKENKKDILIENDKIKQISDNIDFEAENLKIVDVNENYVLPGMVDIHTHMGIIEEAVGKLGLDNNETSDPVTPHVRALDAVNPSDVAFLDAIKSGVTTIMCTPGSNNPVAGQNFVMKVYGHIIDKMLVKNPLGLKVAFGEDPISTYGTSDKCPVTRMGVAALIRETFMRAQDYMYNKENGKLKERDMKLEAVIPVLKGDMYLRAHAHRADDMVTAIRVAEEFNIKKLVIEHGTEAEAIKEYLAEKKVPIALGPVWTPRIKIELKGRDYSLAAKLVEAGIKIGITTDHPYNTIDQLRPVAILTVSEGLNAVEALKCITSNGAEILGCEDRLGKIEEGLDADLVIYSGYPLDMMSKVVSTIINGDIVYVHDRFKDRISIKGA</sequence>
<proteinExistence type="predicted"/>
<dbReference type="PANTHER" id="PTHR43135">
    <property type="entry name" value="ALPHA-D-RIBOSE 1-METHYLPHOSPHONATE 5-TRIPHOSPHATE DIPHOSPHATASE"/>
    <property type="match status" value="1"/>
</dbReference>
<gene>
    <name evidence="2" type="ORF">JK636_16490</name>
</gene>
<accession>A0ABS1TDA2</accession>
<evidence type="ECO:0000313" key="3">
    <source>
        <dbReference type="Proteomes" id="UP000632377"/>
    </source>
</evidence>
<dbReference type="InterPro" id="IPR051781">
    <property type="entry name" value="Metallo-dep_Hydrolase"/>
</dbReference>
<evidence type="ECO:0000259" key="1">
    <source>
        <dbReference type="Pfam" id="PF01979"/>
    </source>
</evidence>
<comment type="caution">
    <text evidence="2">The sequence shown here is derived from an EMBL/GenBank/DDBJ whole genome shotgun (WGS) entry which is preliminary data.</text>
</comment>
<dbReference type="PANTHER" id="PTHR43135:SF3">
    <property type="entry name" value="ALPHA-D-RIBOSE 1-METHYLPHOSPHONATE 5-TRIPHOSPHATE DIPHOSPHATASE"/>
    <property type="match status" value="1"/>
</dbReference>
<dbReference type="InterPro" id="IPR006680">
    <property type="entry name" value="Amidohydro-rel"/>
</dbReference>
<protein>
    <submittedName>
        <fullName evidence="2">Amidohydrolase</fullName>
    </submittedName>
</protein>
<dbReference type="EMBL" id="JAESWC010000014">
    <property type="protein sequence ID" value="MBL4937329.1"/>
    <property type="molecule type" value="Genomic_DNA"/>
</dbReference>
<dbReference type="Pfam" id="PF01979">
    <property type="entry name" value="Amidohydro_1"/>
    <property type="match status" value="1"/>
</dbReference>
<dbReference type="Proteomes" id="UP000632377">
    <property type="component" value="Unassembled WGS sequence"/>
</dbReference>
<dbReference type="Gene3D" id="3.20.20.140">
    <property type="entry name" value="Metal-dependent hydrolases"/>
    <property type="match status" value="1"/>
</dbReference>
<dbReference type="RefSeq" id="WP_202750083.1">
    <property type="nucleotide sequence ID" value="NZ_JAESWC010000014.1"/>
</dbReference>
<dbReference type="SUPFAM" id="SSF51338">
    <property type="entry name" value="Composite domain of metallo-dependent hydrolases"/>
    <property type="match status" value="1"/>
</dbReference>
<dbReference type="Gene3D" id="2.30.40.10">
    <property type="entry name" value="Urease, subunit C, domain 1"/>
    <property type="match status" value="1"/>
</dbReference>
<dbReference type="InterPro" id="IPR011059">
    <property type="entry name" value="Metal-dep_hydrolase_composite"/>
</dbReference>
<reference evidence="2 3" key="1">
    <citation type="submission" date="2021-01" db="EMBL/GenBank/DDBJ databases">
        <title>Genome public.</title>
        <authorList>
            <person name="Liu C."/>
            <person name="Sun Q."/>
        </authorList>
    </citation>
    <scope>NUCLEOTIDE SEQUENCE [LARGE SCALE GENOMIC DNA]</scope>
    <source>
        <strain evidence="2 3">YIM B02515</strain>
    </source>
</reference>
<dbReference type="InterPro" id="IPR032466">
    <property type="entry name" value="Metal_Hydrolase"/>
</dbReference>
<feature type="domain" description="Amidohydrolase-related" evidence="1">
    <location>
        <begin position="54"/>
        <end position="381"/>
    </location>
</feature>
<organism evidence="2 3">
    <name type="scientific">Clostridium rhizosphaerae</name>
    <dbReference type="NCBI Taxonomy" id="2803861"/>
    <lineage>
        <taxon>Bacteria</taxon>
        <taxon>Bacillati</taxon>
        <taxon>Bacillota</taxon>
        <taxon>Clostridia</taxon>
        <taxon>Eubacteriales</taxon>
        <taxon>Clostridiaceae</taxon>
        <taxon>Clostridium</taxon>
    </lineage>
</organism>
<evidence type="ECO:0000313" key="2">
    <source>
        <dbReference type="EMBL" id="MBL4937329.1"/>
    </source>
</evidence>
<dbReference type="CDD" id="cd01309">
    <property type="entry name" value="Met_dep_hydrolase_C"/>
    <property type="match status" value="1"/>
</dbReference>
<keyword evidence="3" id="KW-1185">Reference proteome</keyword>